<dbReference type="EMBL" id="JACBZP010000001">
    <property type="protein sequence ID" value="NYI68745.1"/>
    <property type="molecule type" value="Genomic_DNA"/>
</dbReference>
<keyword evidence="3 25" id="KW-0436">Ligase</keyword>
<evidence type="ECO:0000256" key="3">
    <source>
        <dbReference type="ARBA" id="ARBA00022598"/>
    </source>
</evidence>
<keyword evidence="5" id="KW-0548">Nucleotidyltransferase</keyword>
<keyword evidence="13" id="KW-0239">DNA-directed DNA polymerase</keyword>
<evidence type="ECO:0000256" key="2">
    <source>
        <dbReference type="ARBA" id="ARBA00012727"/>
    </source>
</evidence>
<evidence type="ECO:0000256" key="17">
    <source>
        <dbReference type="ARBA" id="ARBA00023211"/>
    </source>
</evidence>
<dbReference type="CDD" id="cd07906">
    <property type="entry name" value="Adenylation_DNA_ligase_LigD_LigC"/>
    <property type="match status" value="1"/>
</dbReference>
<dbReference type="GO" id="GO:0003887">
    <property type="term" value="F:DNA-directed DNA polymerase activity"/>
    <property type="evidence" value="ECO:0007669"/>
    <property type="project" value="UniProtKB-KW"/>
</dbReference>
<dbReference type="PANTHER" id="PTHR42705">
    <property type="entry name" value="BIFUNCTIONAL NON-HOMOLOGOUS END JOINING PROTEIN LIGD"/>
    <property type="match status" value="1"/>
</dbReference>
<evidence type="ECO:0000256" key="14">
    <source>
        <dbReference type="ARBA" id="ARBA00023125"/>
    </source>
</evidence>
<evidence type="ECO:0000256" key="15">
    <source>
        <dbReference type="ARBA" id="ARBA00023172"/>
    </source>
</evidence>
<name>A0A7Z0D4J9_9MICO</name>
<dbReference type="NCBIfam" id="TIGR02778">
    <property type="entry name" value="ligD_pol"/>
    <property type="match status" value="1"/>
</dbReference>
<comment type="caution">
    <text evidence="25">The sequence shown here is derived from an EMBL/GenBank/DDBJ whole genome shotgun (WGS) entry which is preliminary data.</text>
</comment>
<dbReference type="NCBIfam" id="NF007210">
    <property type="entry name" value="PRK09632.1"/>
    <property type="match status" value="1"/>
</dbReference>
<evidence type="ECO:0000256" key="1">
    <source>
        <dbReference type="ARBA" id="ARBA00001936"/>
    </source>
</evidence>
<evidence type="ECO:0000256" key="4">
    <source>
        <dbReference type="ARBA" id="ARBA00022679"/>
    </source>
</evidence>
<dbReference type="Gene3D" id="2.40.50.140">
    <property type="entry name" value="Nucleic acid-binding proteins"/>
    <property type="match status" value="1"/>
</dbReference>
<dbReference type="NCBIfam" id="TIGR02777">
    <property type="entry name" value="LigD_PE_dom"/>
    <property type="match status" value="1"/>
</dbReference>
<dbReference type="InterPro" id="IPR016059">
    <property type="entry name" value="DNA_ligase_ATP-dep_CS"/>
</dbReference>
<dbReference type="InterPro" id="IPR033649">
    <property type="entry name" value="MtLigD_Pol-like"/>
</dbReference>
<keyword evidence="9" id="KW-0227">DNA damage</keyword>
<evidence type="ECO:0000256" key="11">
    <source>
        <dbReference type="ARBA" id="ARBA00022839"/>
    </source>
</evidence>
<dbReference type="GO" id="GO:0006281">
    <property type="term" value="P:DNA repair"/>
    <property type="evidence" value="ECO:0007669"/>
    <property type="project" value="UniProtKB-KW"/>
</dbReference>
<dbReference type="InterPro" id="IPR014146">
    <property type="entry name" value="LigD_ligase_dom"/>
</dbReference>
<dbReference type="Gene3D" id="3.30.1490.70">
    <property type="match status" value="1"/>
</dbReference>
<feature type="region of interest" description="Disordered" evidence="23">
    <location>
        <begin position="775"/>
        <end position="794"/>
    </location>
</feature>
<evidence type="ECO:0000256" key="5">
    <source>
        <dbReference type="ARBA" id="ARBA00022695"/>
    </source>
</evidence>
<dbReference type="Pfam" id="PF21686">
    <property type="entry name" value="LigD_Prim-Pol"/>
    <property type="match status" value="1"/>
</dbReference>
<keyword evidence="10" id="KW-0378">Hydrolase</keyword>
<evidence type="ECO:0000256" key="23">
    <source>
        <dbReference type="SAM" id="MobiDB-lite"/>
    </source>
</evidence>
<dbReference type="EC" id="6.5.1.1" evidence="2"/>
<dbReference type="InterPro" id="IPR014144">
    <property type="entry name" value="LigD_PE_domain"/>
</dbReference>
<evidence type="ECO:0000256" key="9">
    <source>
        <dbReference type="ARBA" id="ARBA00022763"/>
    </source>
</evidence>
<feature type="compositionally biased region" description="Basic and acidic residues" evidence="23">
    <location>
        <begin position="781"/>
        <end position="794"/>
    </location>
</feature>
<keyword evidence="12" id="KW-0067">ATP-binding</keyword>
<dbReference type="Pfam" id="PF04679">
    <property type="entry name" value="DNA_ligase_A_C"/>
    <property type="match status" value="1"/>
</dbReference>
<dbReference type="InterPro" id="IPR052171">
    <property type="entry name" value="NHEJ_LigD"/>
</dbReference>
<evidence type="ECO:0000256" key="18">
    <source>
        <dbReference type="ARBA" id="ARBA00023268"/>
    </source>
</evidence>
<dbReference type="GO" id="GO:0046872">
    <property type="term" value="F:metal ion binding"/>
    <property type="evidence" value="ECO:0007669"/>
    <property type="project" value="UniProtKB-KW"/>
</dbReference>
<dbReference type="GO" id="GO:0004527">
    <property type="term" value="F:exonuclease activity"/>
    <property type="evidence" value="ECO:0007669"/>
    <property type="project" value="UniProtKB-KW"/>
</dbReference>
<keyword evidence="17" id="KW-0464">Manganese</keyword>
<dbReference type="InterPro" id="IPR014145">
    <property type="entry name" value="LigD_pol_dom"/>
</dbReference>
<proteinExistence type="inferred from homology"/>
<dbReference type="PROSITE" id="PS50160">
    <property type="entry name" value="DNA_LIGASE_A3"/>
    <property type="match status" value="1"/>
</dbReference>
<dbReference type="InterPro" id="IPR012309">
    <property type="entry name" value="DNA_ligase_ATP-dep_C"/>
</dbReference>
<keyword evidence="26" id="KW-1185">Reference proteome</keyword>
<feature type="domain" description="ATP-dependent DNA ligase family profile" evidence="24">
    <location>
        <begin position="579"/>
        <end position="704"/>
    </location>
</feature>
<evidence type="ECO:0000256" key="21">
    <source>
        <dbReference type="ARBA" id="ARBA00049981"/>
    </source>
</evidence>
<keyword evidence="4" id="KW-0808">Transferase</keyword>
<evidence type="ECO:0000256" key="16">
    <source>
        <dbReference type="ARBA" id="ARBA00023204"/>
    </source>
</evidence>
<comment type="similarity">
    <text evidence="21">In the C-terminal section; belongs to the ATP-dependent DNA ligase family.</text>
</comment>
<keyword evidence="16" id="KW-0234">DNA repair</keyword>
<evidence type="ECO:0000313" key="25">
    <source>
        <dbReference type="EMBL" id="NYI68745.1"/>
    </source>
</evidence>
<dbReference type="NCBIfam" id="TIGR02779">
    <property type="entry name" value="NHEJ_ligase_lig"/>
    <property type="match status" value="1"/>
</dbReference>
<dbReference type="Pfam" id="PF01068">
    <property type="entry name" value="DNA_ligase_A_M"/>
    <property type="match status" value="1"/>
</dbReference>
<dbReference type="GO" id="GO:0006310">
    <property type="term" value="P:DNA recombination"/>
    <property type="evidence" value="ECO:0007669"/>
    <property type="project" value="UniProtKB-KW"/>
</dbReference>
<dbReference type="CDD" id="cd07971">
    <property type="entry name" value="OBF_DNA_ligase_LigD"/>
    <property type="match status" value="1"/>
</dbReference>
<evidence type="ECO:0000256" key="6">
    <source>
        <dbReference type="ARBA" id="ARBA00022722"/>
    </source>
</evidence>
<evidence type="ECO:0000259" key="24">
    <source>
        <dbReference type="PROSITE" id="PS50160"/>
    </source>
</evidence>
<evidence type="ECO:0000256" key="10">
    <source>
        <dbReference type="ARBA" id="ARBA00022801"/>
    </source>
</evidence>
<evidence type="ECO:0000256" key="13">
    <source>
        <dbReference type="ARBA" id="ARBA00022932"/>
    </source>
</evidence>
<keyword evidence="18" id="KW-0511">Multifunctional enzyme</keyword>
<protein>
    <recommendedName>
        <fullName evidence="2">DNA ligase (ATP)</fullName>
        <ecNumber evidence="2">6.5.1.1</ecNumber>
    </recommendedName>
    <alternativeName>
        <fullName evidence="19">NHEJ DNA polymerase</fullName>
    </alternativeName>
</protein>
<keyword evidence="7" id="KW-0479">Metal-binding</keyword>
<keyword evidence="8" id="KW-0547">Nucleotide-binding</keyword>
<sequence length="794" mass="88826">MSRSTTPKKSQTVTVDGHRIKLTNLDKVMYPASGTTKRDVLDYYRAAADSLIKHATGRPVTRKRWVNGVGTKSDPGNVFFQKNLDDSTPSWVVRRRIKHKDHTNEYPLAGDEATLVWLAQIAALELHVPQWQFGKNGRPKHPDRLVLDLDPGEGAGLAECAEVALQARSILADMGLAPVPVTSGSKGMHIYAALNGRQTCDQVEKVAHELARALEADHPDLVVSEMKKAARKGKVFVDWSQNNFAKTTVCPYSLRGKAKPFVAAPRRWEEIETAGLEQLEYRQVLSRLETDGDLFASSSEEPDRLATYRSMRDAAKTSEPVPTGKPNSSTGNSFVIHEHHARQLHWDFRLERDGVLASWALPKGVPTDPSANHLAVQTEDHPLEYGSFEGSIPKGEYGAGEVRIWDDGHYKAEKWKDGEEIVVTLHGRRRGGLGGELKFSLIHTEHGGKDSEKNWLIHAMKDDKKGDKSDRSPNPRSYSPMLATLGSEDSLDKERDWAFEMKWDGIRALFVVSDDGTALMSRRGHDMSTTYPELIEAVDQCKSSHAVIDGEIVALTDGHPDFRTLQQRMNLTKKADVERARRRVPVKFMAFDVLVADGEELVDSPYTQRRKRLNALVKSRRNGVIQVPPEFGGDLRAALAESRRLQLEGVMAKTRDGEYDPGARSGEWIKIKHHKTQEVVIIGWRPGKGSRQDTLGSLLVGVHCDGELRYAGRVGTGFDERTLRELRQDLDRIARKTPPVSDVPRSDARDAQWVSPKRVGEVEFAEWTTAGRLRQPSWRGYRPDKSAQDVVKES</sequence>
<evidence type="ECO:0000256" key="7">
    <source>
        <dbReference type="ARBA" id="ARBA00022723"/>
    </source>
</evidence>
<dbReference type="Pfam" id="PF13298">
    <property type="entry name" value="LigD_N"/>
    <property type="match status" value="1"/>
</dbReference>
<keyword evidence="14" id="KW-0238">DNA-binding</keyword>
<comment type="similarity">
    <text evidence="22">In the N-terminal section; belongs to the LigD polymerase family.</text>
</comment>
<comment type="cofactor">
    <cofactor evidence="1">
        <name>Mn(2+)</name>
        <dbReference type="ChEBI" id="CHEBI:29035"/>
    </cofactor>
</comment>
<reference evidence="25 26" key="1">
    <citation type="submission" date="2020-07" db="EMBL/GenBank/DDBJ databases">
        <title>Sequencing the genomes of 1000 actinobacteria strains.</title>
        <authorList>
            <person name="Klenk H.-P."/>
        </authorList>
    </citation>
    <scope>NUCLEOTIDE SEQUENCE [LARGE SCALE GENOMIC DNA]</scope>
    <source>
        <strain evidence="25 26">DSM 26341</strain>
    </source>
</reference>
<feature type="compositionally biased region" description="Basic and acidic residues" evidence="23">
    <location>
        <begin position="462"/>
        <end position="473"/>
    </location>
</feature>
<dbReference type="GO" id="GO:0003910">
    <property type="term" value="F:DNA ligase (ATP) activity"/>
    <property type="evidence" value="ECO:0007669"/>
    <property type="project" value="UniProtKB-EC"/>
</dbReference>
<dbReference type="CDD" id="cd04863">
    <property type="entry name" value="MtLigD_Pol_like"/>
    <property type="match status" value="1"/>
</dbReference>
<keyword evidence="11" id="KW-0269">Exonuclease</keyword>
<dbReference type="PANTHER" id="PTHR42705:SF2">
    <property type="entry name" value="BIFUNCTIONAL NON-HOMOLOGOUS END JOINING PROTEIN LIGD"/>
    <property type="match status" value="1"/>
</dbReference>
<dbReference type="InterPro" id="IPR012340">
    <property type="entry name" value="NA-bd_OB-fold"/>
</dbReference>
<dbReference type="GO" id="GO:0003677">
    <property type="term" value="F:DNA binding"/>
    <property type="evidence" value="ECO:0007669"/>
    <property type="project" value="UniProtKB-KW"/>
</dbReference>
<dbReference type="InterPro" id="IPR012310">
    <property type="entry name" value="DNA_ligase_ATP-dep_cent"/>
</dbReference>
<comment type="catalytic activity">
    <reaction evidence="20">
        <text>ATP + (deoxyribonucleotide)n-3'-hydroxyl + 5'-phospho-(deoxyribonucleotide)m = (deoxyribonucleotide)n+m + AMP + diphosphate.</text>
        <dbReference type="EC" id="6.5.1.1"/>
    </reaction>
</comment>
<evidence type="ECO:0000256" key="19">
    <source>
        <dbReference type="ARBA" id="ARBA00029943"/>
    </source>
</evidence>
<feature type="region of interest" description="Disordered" evidence="23">
    <location>
        <begin position="462"/>
        <end position="485"/>
    </location>
</feature>
<dbReference type="AlphaFoldDB" id="A0A7Z0D4J9"/>
<evidence type="ECO:0000256" key="12">
    <source>
        <dbReference type="ARBA" id="ARBA00022840"/>
    </source>
</evidence>
<evidence type="ECO:0000256" key="20">
    <source>
        <dbReference type="ARBA" id="ARBA00034003"/>
    </source>
</evidence>
<organism evidence="25 26">
    <name type="scientific">Spelaeicoccus albus</name>
    <dbReference type="NCBI Taxonomy" id="1280376"/>
    <lineage>
        <taxon>Bacteria</taxon>
        <taxon>Bacillati</taxon>
        <taxon>Actinomycetota</taxon>
        <taxon>Actinomycetes</taxon>
        <taxon>Micrococcales</taxon>
        <taxon>Brevibacteriaceae</taxon>
        <taxon>Spelaeicoccus</taxon>
    </lineage>
</organism>
<evidence type="ECO:0000313" key="26">
    <source>
        <dbReference type="Proteomes" id="UP000539111"/>
    </source>
</evidence>
<dbReference type="SUPFAM" id="SSF50249">
    <property type="entry name" value="Nucleic acid-binding proteins"/>
    <property type="match status" value="1"/>
</dbReference>
<dbReference type="GO" id="GO:0005524">
    <property type="term" value="F:ATP binding"/>
    <property type="evidence" value="ECO:0007669"/>
    <property type="project" value="UniProtKB-KW"/>
</dbReference>
<dbReference type="Gene3D" id="3.30.470.30">
    <property type="entry name" value="DNA ligase/mRNA capping enzyme"/>
    <property type="match status" value="1"/>
</dbReference>
<dbReference type="PROSITE" id="PS00697">
    <property type="entry name" value="DNA_LIGASE_A1"/>
    <property type="match status" value="1"/>
</dbReference>
<evidence type="ECO:0000256" key="8">
    <source>
        <dbReference type="ARBA" id="ARBA00022741"/>
    </source>
</evidence>
<keyword evidence="6" id="KW-0540">Nuclease</keyword>
<dbReference type="Gene3D" id="3.90.920.10">
    <property type="entry name" value="DNA primase, PRIM domain"/>
    <property type="match status" value="1"/>
</dbReference>
<keyword evidence="15" id="KW-0233">DNA recombination</keyword>
<evidence type="ECO:0000256" key="22">
    <source>
        <dbReference type="ARBA" id="ARBA00049990"/>
    </source>
</evidence>
<dbReference type="RefSeq" id="WP_237248778.1">
    <property type="nucleotide sequence ID" value="NZ_JACBZP010000001.1"/>
</dbReference>
<gene>
    <name evidence="25" type="ORF">BJY26_003051</name>
</gene>
<dbReference type="SUPFAM" id="SSF56091">
    <property type="entry name" value="DNA ligase/mRNA capping enzyme, catalytic domain"/>
    <property type="match status" value="1"/>
</dbReference>
<dbReference type="Proteomes" id="UP000539111">
    <property type="component" value="Unassembled WGS sequence"/>
</dbReference>
<accession>A0A7Z0D4J9</accession>